<evidence type="ECO:0000256" key="3">
    <source>
        <dbReference type="ARBA" id="ARBA00024227"/>
    </source>
</evidence>
<evidence type="ECO:0000313" key="7">
    <source>
        <dbReference type="Proteomes" id="UP000610846"/>
    </source>
</evidence>
<feature type="region of interest" description="Disordered" evidence="4">
    <location>
        <begin position="1"/>
        <end position="57"/>
    </location>
</feature>
<dbReference type="Gene3D" id="2.30.30.100">
    <property type="match status" value="1"/>
</dbReference>
<feature type="region of interest" description="Disordered" evidence="4">
    <location>
        <begin position="317"/>
        <end position="342"/>
    </location>
</feature>
<dbReference type="InterPro" id="IPR004143">
    <property type="entry name" value="BPL_LPL_catalytic"/>
</dbReference>
<dbReference type="Pfam" id="PF03099">
    <property type="entry name" value="BPL_LplA_LipB"/>
    <property type="match status" value="1"/>
</dbReference>
<dbReference type="EMBL" id="JACYHB010000002">
    <property type="protein sequence ID" value="MBD8078057.1"/>
    <property type="molecule type" value="Genomic_DNA"/>
</dbReference>
<dbReference type="SUPFAM" id="SSF55681">
    <property type="entry name" value="Class II aaRS and biotin synthetases"/>
    <property type="match status" value="1"/>
</dbReference>
<sequence length="342" mass="34943">MRSTPACRGRVLATSHNGPAGARPATVDGRPGEDVRVTTAPLPPDGGTTPEGPARPPLRADALRARLVSPAGPLGRLEVVTESTSTNAELARAVATDPGAWPAPALLVAEHQADGRGRLGRTWTAPPRAALLRSLLVRPDVPRAALGWVPLLAGLATALALRAAAQVDAVVKWPNDVLVPDPSAPRPGADGSGTPSRKVAGILSQVLPDGGVVVGVGLNVSQGRDELAVPGATSLALAGAASTDREVLLVALEEELARVLGRWQRAGGDVRAAGLDSECVELCATIGTRVRVDLVDGRSVHGVATGLAPDGGLVVEHDDGTTSVSRSADVHHLRPGDRAERP</sequence>
<proteinExistence type="predicted"/>
<dbReference type="Proteomes" id="UP000610846">
    <property type="component" value="Unassembled WGS sequence"/>
</dbReference>
<accession>A0A927G7T7</accession>
<feature type="domain" description="BPL/LPL catalytic" evidence="5">
    <location>
        <begin position="57"/>
        <end position="264"/>
    </location>
</feature>
<comment type="caution">
    <text evidence="6">The sequence shown here is derived from an EMBL/GenBank/DDBJ whole genome shotgun (WGS) entry which is preliminary data.</text>
</comment>
<dbReference type="GO" id="GO:0005737">
    <property type="term" value="C:cytoplasm"/>
    <property type="evidence" value="ECO:0007669"/>
    <property type="project" value="TreeGrafter"/>
</dbReference>
<evidence type="ECO:0000259" key="5">
    <source>
        <dbReference type="PROSITE" id="PS51733"/>
    </source>
</evidence>
<dbReference type="GO" id="GO:0004077">
    <property type="term" value="F:biotin--[biotin carboxyl-carrier protein] ligase activity"/>
    <property type="evidence" value="ECO:0007669"/>
    <property type="project" value="UniProtKB-EC"/>
</dbReference>
<protein>
    <recommendedName>
        <fullName evidence="3">biotin--[biotin carboxyl-carrier protein] ligase</fullName>
        <ecNumber evidence="3">6.3.4.15</ecNumber>
    </recommendedName>
</protein>
<keyword evidence="2" id="KW-0092">Biotin</keyword>
<evidence type="ECO:0000256" key="2">
    <source>
        <dbReference type="ARBA" id="ARBA00023267"/>
    </source>
</evidence>
<keyword evidence="7" id="KW-1185">Reference proteome</keyword>
<organism evidence="6 7">
    <name type="scientific">Cellulosimicrobium arenosum</name>
    <dbReference type="NCBI Taxonomy" id="2708133"/>
    <lineage>
        <taxon>Bacteria</taxon>
        <taxon>Bacillati</taxon>
        <taxon>Actinomycetota</taxon>
        <taxon>Actinomycetes</taxon>
        <taxon>Micrococcales</taxon>
        <taxon>Promicromonosporaceae</taxon>
        <taxon>Cellulosimicrobium</taxon>
    </lineage>
</organism>
<dbReference type="Pfam" id="PF02237">
    <property type="entry name" value="BPL_C"/>
    <property type="match status" value="1"/>
</dbReference>
<dbReference type="InterPro" id="IPR045864">
    <property type="entry name" value="aa-tRNA-synth_II/BPL/LPL"/>
</dbReference>
<reference evidence="6" key="2">
    <citation type="submission" date="2020-09" db="EMBL/GenBank/DDBJ databases">
        <authorList>
            <person name="Yu Y."/>
        </authorList>
    </citation>
    <scope>NUCLEOTIDE SEQUENCE</scope>
    <source>
        <strain evidence="6">KCTC 49039</strain>
    </source>
</reference>
<dbReference type="InterPro" id="IPR003142">
    <property type="entry name" value="BPL_C"/>
</dbReference>
<dbReference type="PANTHER" id="PTHR12835">
    <property type="entry name" value="BIOTIN PROTEIN LIGASE"/>
    <property type="match status" value="1"/>
</dbReference>
<dbReference type="EC" id="6.3.4.15" evidence="3"/>
<reference evidence="6" key="1">
    <citation type="journal article" date="2018" name="Curr. Microbiol.">
        <title>Cellulosimicrobium arenosum sp. nov., Isolated from Marine Sediment Sand.</title>
        <authorList>
            <person name="Oh M."/>
            <person name="Kim J.H."/>
            <person name="Yoon J.H."/>
            <person name="Schumann P."/>
            <person name="Kim W."/>
        </authorList>
    </citation>
    <scope>NUCLEOTIDE SEQUENCE</scope>
    <source>
        <strain evidence="6">KCTC 49039</strain>
    </source>
</reference>
<gene>
    <name evidence="6" type="ORF">IF651_03165</name>
</gene>
<dbReference type="Gene3D" id="3.30.930.10">
    <property type="entry name" value="Bira Bifunctional Protein, Domain 2"/>
    <property type="match status" value="1"/>
</dbReference>
<name>A0A927G7T7_9MICO</name>
<dbReference type="PROSITE" id="PS51733">
    <property type="entry name" value="BPL_LPL_CATALYTIC"/>
    <property type="match status" value="1"/>
</dbReference>
<dbReference type="PANTHER" id="PTHR12835:SF5">
    <property type="entry name" value="BIOTIN--PROTEIN LIGASE"/>
    <property type="match status" value="1"/>
</dbReference>
<evidence type="ECO:0000256" key="4">
    <source>
        <dbReference type="SAM" id="MobiDB-lite"/>
    </source>
</evidence>
<dbReference type="InterPro" id="IPR004408">
    <property type="entry name" value="Biotin_CoA_COase_ligase"/>
</dbReference>
<keyword evidence="1 6" id="KW-0436">Ligase</keyword>
<dbReference type="AlphaFoldDB" id="A0A927G7T7"/>
<feature type="compositionally biased region" description="Basic and acidic residues" evidence="4">
    <location>
        <begin position="328"/>
        <end position="342"/>
    </location>
</feature>
<evidence type="ECO:0000256" key="1">
    <source>
        <dbReference type="ARBA" id="ARBA00022598"/>
    </source>
</evidence>
<dbReference type="NCBIfam" id="TIGR00121">
    <property type="entry name" value="birA_ligase"/>
    <property type="match status" value="1"/>
</dbReference>
<evidence type="ECO:0000313" key="6">
    <source>
        <dbReference type="EMBL" id="MBD8078057.1"/>
    </source>
</evidence>